<evidence type="ECO:0000313" key="8">
    <source>
        <dbReference type="EMBL" id="CAH0374343.1"/>
    </source>
</evidence>
<feature type="chain" id="PRO_5035208539" description="Cytochrome P450" evidence="7">
    <location>
        <begin position="27"/>
        <end position="481"/>
    </location>
</feature>
<evidence type="ECO:0000256" key="2">
    <source>
        <dbReference type="ARBA" id="ARBA00022617"/>
    </source>
</evidence>
<dbReference type="PRINTS" id="PR00465">
    <property type="entry name" value="EP450IV"/>
</dbReference>
<evidence type="ECO:0000256" key="3">
    <source>
        <dbReference type="ARBA" id="ARBA00022723"/>
    </source>
</evidence>
<dbReference type="GO" id="GO:0004497">
    <property type="term" value="F:monooxygenase activity"/>
    <property type="evidence" value="ECO:0007669"/>
    <property type="project" value="UniProtKB-KW"/>
</dbReference>
<proteinExistence type="inferred from homology"/>
<sequence length="481" mass="51133">MPLSTLSTLPWSWPAIFAALVVAALAATARRKDDDGNIPWATGAIPLLGHALAYKRDPASFITEQRKLVGDVFRLNLAGKRMIVIAGGAENVKAVAFASERRFSARAAVRDVGFGELLGERNVDAGTDFHARVLRRWRLDDAEIAHLAKALEAGLDAELTGGKEVPDLLAAIRGAVLRAVLARLIGGGILERGGADLVDAVVEFQDGVEEATAAAAVFPRWLALPLILWPAARRRRHLEKRIAAALEGGDGPRGPWATAFGERGLPAAIAAEFSVGLLFAAHKNPAIASFQALLFLHERRLPAALHACINTVDSFQEALVVARDPSASTLREAQQLCRVALEAIRLTAHTVGAVRLATEDCALPGNRVVKKGETVALSHIAFSRDEALWGPNAAKFSTAREAYAGPVAFDARGTADDIAYSAFSQGTHKCPGERVALVIVQTTLALLVARGVRPVKVPPLCFERATLAQRAAPVRAIVGVV</sequence>
<comment type="cofactor">
    <cofactor evidence="5">
        <name>heme</name>
        <dbReference type="ChEBI" id="CHEBI:30413"/>
    </cofactor>
</comment>
<evidence type="ECO:0008006" key="10">
    <source>
        <dbReference type="Google" id="ProtNLM"/>
    </source>
</evidence>
<comment type="caution">
    <text evidence="8">The sequence shown here is derived from an EMBL/GenBank/DDBJ whole genome shotgun (WGS) entry which is preliminary data.</text>
</comment>
<evidence type="ECO:0000313" key="9">
    <source>
        <dbReference type="Proteomes" id="UP000789595"/>
    </source>
</evidence>
<keyword evidence="6" id="KW-0560">Oxidoreductase</keyword>
<dbReference type="AlphaFoldDB" id="A0A8J2SPM5"/>
<dbReference type="InterPro" id="IPR001128">
    <property type="entry name" value="Cyt_P450"/>
</dbReference>
<keyword evidence="3 5" id="KW-0479">Metal-binding</keyword>
<feature type="signal peptide" evidence="7">
    <location>
        <begin position="1"/>
        <end position="26"/>
    </location>
</feature>
<keyword evidence="4 5" id="KW-0408">Iron</keyword>
<keyword evidence="7" id="KW-0732">Signal</keyword>
<dbReference type="Pfam" id="PF00067">
    <property type="entry name" value="p450"/>
    <property type="match status" value="1"/>
</dbReference>
<evidence type="ECO:0000256" key="4">
    <source>
        <dbReference type="ARBA" id="ARBA00023004"/>
    </source>
</evidence>
<evidence type="ECO:0000256" key="5">
    <source>
        <dbReference type="PIRSR" id="PIRSR602403-1"/>
    </source>
</evidence>
<dbReference type="CDD" id="cd00302">
    <property type="entry name" value="cytochrome_P450"/>
    <property type="match status" value="1"/>
</dbReference>
<dbReference type="InterPro" id="IPR050529">
    <property type="entry name" value="CYP450_sterol_14alpha_dmase"/>
</dbReference>
<dbReference type="GO" id="GO:0005506">
    <property type="term" value="F:iron ion binding"/>
    <property type="evidence" value="ECO:0007669"/>
    <property type="project" value="InterPro"/>
</dbReference>
<protein>
    <recommendedName>
        <fullName evidence="10">Cytochrome P450</fullName>
    </recommendedName>
</protein>
<feature type="binding site" description="axial binding residue" evidence="5">
    <location>
        <position position="430"/>
    </location>
    <ligand>
        <name>heme</name>
        <dbReference type="ChEBI" id="CHEBI:30413"/>
    </ligand>
    <ligandPart>
        <name>Fe</name>
        <dbReference type="ChEBI" id="CHEBI:18248"/>
    </ligandPart>
</feature>
<reference evidence="8" key="1">
    <citation type="submission" date="2021-11" db="EMBL/GenBank/DDBJ databases">
        <authorList>
            <consortium name="Genoscope - CEA"/>
            <person name="William W."/>
        </authorList>
    </citation>
    <scope>NUCLEOTIDE SEQUENCE</scope>
</reference>
<dbReference type="Proteomes" id="UP000789595">
    <property type="component" value="Unassembled WGS sequence"/>
</dbReference>
<evidence type="ECO:0000256" key="7">
    <source>
        <dbReference type="SAM" id="SignalP"/>
    </source>
</evidence>
<dbReference type="PANTHER" id="PTHR24304:SF2">
    <property type="entry name" value="24-HYDROXYCHOLESTEROL 7-ALPHA-HYDROXYLASE"/>
    <property type="match status" value="1"/>
</dbReference>
<evidence type="ECO:0000256" key="1">
    <source>
        <dbReference type="ARBA" id="ARBA00010617"/>
    </source>
</evidence>
<dbReference type="GO" id="GO:0020037">
    <property type="term" value="F:heme binding"/>
    <property type="evidence" value="ECO:0007669"/>
    <property type="project" value="InterPro"/>
</dbReference>
<dbReference type="InterPro" id="IPR036396">
    <property type="entry name" value="Cyt_P450_sf"/>
</dbReference>
<keyword evidence="2 5" id="KW-0349">Heme</keyword>
<name>A0A8J2SPM5_9STRA</name>
<dbReference type="SUPFAM" id="SSF48264">
    <property type="entry name" value="Cytochrome P450"/>
    <property type="match status" value="1"/>
</dbReference>
<dbReference type="PROSITE" id="PS00086">
    <property type="entry name" value="CYTOCHROME_P450"/>
    <property type="match status" value="1"/>
</dbReference>
<keyword evidence="9" id="KW-1185">Reference proteome</keyword>
<dbReference type="Gene3D" id="1.10.630.10">
    <property type="entry name" value="Cytochrome P450"/>
    <property type="match status" value="1"/>
</dbReference>
<comment type="similarity">
    <text evidence="1 6">Belongs to the cytochrome P450 family.</text>
</comment>
<dbReference type="GO" id="GO:0016705">
    <property type="term" value="F:oxidoreductase activity, acting on paired donors, with incorporation or reduction of molecular oxygen"/>
    <property type="evidence" value="ECO:0007669"/>
    <property type="project" value="InterPro"/>
</dbReference>
<dbReference type="InterPro" id="IPR002403">
    <property type="entry name" value="Cyt_P450_E_grp-IV"/>
</dbReference>
<keyword evidence="6" id="KW-0503">Monooxygenase</keyword>
<dbReference type="EMBL" id="CAKKNE010000004">
    <property type="protein sequence ID" value="CAH0374343.1"/>
    <property type="molecule type" value="Genomic_DNA"/>
</dbReference>
<dbReference type="InterPro" id="IPR017972">
    <property type="entry name" value="Cyt_P450_CS"/>
</dbReference>
<evidence type="ECO:0000256" key="6">
    <source>
        <dbReference type="RuleBase" id="RU000461"/>
    </source>
</evidence>
<accession>A0A8J2SPM5</accession>
<gene>
    <name evidence="8" type="ORF">PECAL_4P16170</name>
</gene>
<organism evidence="8 9">
    <name type="scientific">Pelagomonas calceolata</name>
    <dbReference type="NCBI Taxonomy" id="35677"/>
    <lineage>
        <taxon>Eukaryota</taxon>
        <taxon>Sar</taxon>
        <taxon>Stramenopiles</taxon>
        <taxon>Ochrophyta</taxon>
        <taxon>Pelagophyceae</taxon>
        <taxon>Pelagomonadales</taxon>
        <taxon>Pelagomonadaceae</taxon>
        <taxon>Pelagomonas</taxon>
    </lineage>
</organism>
<dbReference type="OrthoDB" id="1470350at2759"/>
<dbReference type="PANTHER" id="PTHR24304">
    <property type="entry name" value="CYTOCHROME P450 FAMILY 7"/>
    <property type="match status" value="1"/>
</dbReference>